<dbReference type="Gene3D" id="3.40.50.150">
    <property type="entry name" value="Vaccinia Virus protein VP39"/>
    <property type="match status" value="1"/>
</dbReference>
<feature type="compositionally biased region" description="Basic and acidic residues" evidence="4">
    <location>
        <begin position="271"/>
        <end position="280"/>
    </location>
</feature>
<reference evidence="5 6" key="1">
    <citation type="submission" date="2021-01" db="EMBL/GenBank/DDBJ databases">
        <title>Whole genome shotgun sequence of Catellatospora bangladeshensis NBRC 107357.</title>
        <authorList>
            <person name="Komaki H."/>
            <person name="Tamura T."/>
        </authorList>
    </citation>
    <scope>NUCLEOTIDE SEQUENCE [LARGE SCALE GENOMIC DNA]</scope>
    <source>
        <strain evidence="5 6">NBRC 107357</strain>
    </source>
</reference>
<comment type="caution">
    <text evidence="5">The sequence shown here is derived from an EMBL/GenBank/DDBJ whole genome shotgun (WGS) entry which is preliminary data.</text>
</comment>
<dbReference type="NCBIfam" id="NF040568">
    <property type="entry name" value="SCO2525_fam"/>
    <property type="match status" value="1"/>
</dbReference>
<keyword evidence="3" id="KW-0949">S-adenosyl-L-methionine</keyword>
<dbReference type="GO" id="GO:0032259">
    <property type="term" value="P:methylation"/>
    <property type="evidence" value="ECO:0007669"/>
    <property type="project" value="UniProtKB-KW"/>
</dbReference>
<dbReference type="InterPro" id="IPR029063">
    <property type="entry name" value="SAM-dependent_MTases_sf"/>
</dbReference>
<dbReference type="PROSITE" id="PS51681">
    <property type="entry name" value="SAM_MT_NNMT_PNMT_TEMT"/>
    <property type="match status" value="1"/>
</dbReference>
<dbReference type="InterPro" id="IPR000940">
    <property type="entry name" value="NNMT_TEMT_trans"/>
</dbReference>
<dbReference type="PANTHER" id="PTHR10867:SF17">
    <property type="entry name" value="NICOTINAMIDE N-METHYLTRANSFERASE"/>
    <property type="match status" value="1"/>
</dbReference>
<evidence type="ECO:0000256" key="3">
    <source>
        <dbReference type="ARBA" id="ARBA00022691"/>
    </source>
</evidence>
<protein>
    <recommendedName>
        <fullName evidence="7">Methyltransferase</fullName>
    </recommendedName>
</protein>
<dbReference type="RefSeq" id="WP_203746148.1">
    <property type="nucleotide sequence ID" value="NZ_BONF01000015.1"/>
</dbReference>
<evidence type="ECO:0000313" key="6">
    <source>
        <dbReference type="Proteomes" id="UP000601223"/>
    </source>
</evidence>
<keyword evidence="6" id="KW-1185">Reference proteome</keyword>
<organism evidence="5 6">
    <name type="scientific">Catellatospora bangladeshensis</name>
    <dbReference type="NCBI Taxonomy" id="310355"/>
    <lineage>
        <taxon>Bacteria</taxon>
        <taxon>Bacillati</taxon>
        <taxon>Actinomycetota</taxon>
        <taxon>Actinomycetes</taxon>
        <taxon>Micromonosporales</taxon>
        <taxon>Micromonosporaceae</taxon>
        <taxon>Catellatospora</taxon>
    </lineage>
</organism>
<dbReference type="EMBL" id="BONF01000015">
    <property type="protein sequence ID" value="GIF81617.1"/>
    <property type="molecule type" value="Genomic_DNA"/>
</dbReference>
<dbReference type="PANTHER" id="PTHR10867">
    <property type="entry name" value="NNMT/PNMT/TEMT FAMILY MEMBER"/>
    <property type="match status" value="1"/>
</dbReference>
<accession>A0A8J3JB62</accession>
<gene>
    <name evidence="5" type="ORF">Cba03nite_29660</name>
</gene>
<dbReference type="SUPFAM" id="SSF53335">
    <property type="entry name" value="S-adenosyl-L-methionine-dependent methyltransferases"/>
    <property type="match status" value="1"/>
</dbReference>
<evidence type="ECO:0000256" key="1">
    <source>
        <dbReference type="ARBA" id="ARBA00022603"/>
    </source>
</evidence>
<name>A0A8J3JB62_9ACTN</name>
<evidence type="ECO:0000256" key="4">
    <source>
        <dbReference type="SAM" id="MobiDB-lite"/>
    </source>
</evidence>
<dbReference type="AlphaFoldDB" id="A0A8J3JB62"/>
<sequence length="280" mass="30990">MSATGKASLVPAVNNAECPWDLFDSESYQQRNYATLHELDQIIIPKLAGFFAKQNLGSDLEAIDVGPGTNLYPAMSMLPFTKSITLLEYSSTNIAWLEDEIGNYRESWNAFWRALADSSDHYGAIADPGVLLKKVADVQKGSIFDLKEGRWDLGTMFFVAESITGMRDECAKATTRFVRSLKPGAPFAATFMENSRGYVVGGHTFPAVAVTEADVRTLLRGVAGDIELHHIRSPHLFRHGYDGMMLVTGVRSDTRSEPSREPGWTTIGRTGRRDRQHAAR</sequence>
<dbReference type="Proteomes" id="UP000601223">
    <property type="component" value="Unassembled WGS sequence"/>
</dbReference>
<evidence type="ECO:0000313" key="5">
    <source>
        <dbReference type="EMBL" id="GIF81617.1"/>
    </source>
</evidence>
<keyword evidence="1" id="KW-0489">Methyltransferase</keyword>
<evidence type="ECO:0000256" key="2">
    <source>
        <dbReference type="ARBA" id="ARBA00022679"/>
    </source>
</evidence>
<dbReference type="Pfam" id="PF01234">
    <property type="entry name" value="NNMT_PNMT_TEMT"/>
    <property type="match status" value="1"/>
</dbReference>
<feature type="region of interest" description="Disordered" evidence="4">
    <location>
        <begin position="251"/>
        <end position="280"/>
    </location>
</feature>
<evidence type="ECO:0008006" key="7">
    <source>
        <dbReference type="Google" id="ProtNLM"/>
    </source>
</evidence>
<proteinExistence type="predicted"/>
<dbReference type="GO" id="GO:0008168">
    <property type="term" value="F:methyltransferase activity"/>
    <property type="evidence" value="ECO:0007669"/>
    <property type="project" value="UniProtKB-KW"/>
</dbReference>
<keyword evidence="2" id="KW-0808">Transferase</keyword>